<sequence length="125" mass="14407">MKTLIPLTLLLILLSSYKTYNIFEYKDQKKLIAPEIKALESFAWTTKTTKGLPLDKDMCHKAEVLSTKFSENFSIEIDGTFVSIKGLYKRQGFQLLSKKECLLIYKESIVTPFPKNEGKFLAQLY</sequence>
<organism evidence="1 2">
    <name type="scientific">Flavobacterium polysaccharolyticum</name>
    <dbReference type="NCBI Taxonomy" id="3133148"/>
    <lineage>
        <taxon>Bacteria</taxon>
        <taxon>Pseudomonadati</taxon>
        <taxon>Bacteroidota</taxon>
        <taxon>Flavobacteriia</taxon>
        <taxon>Flavobacteriales</taxon>
        <taxon>Flavobacteriaceae</taxon>
        <taxon>Flavobacterium</taxon>
    </lineage>
</organism>
<dbReference type="RefSeq" id="WP_342691093.1">
    <property type="nucleotide sequence ID" value="NZ_JBCGDP010000004.1"/>
</dbReference>
<comment type="caution">
    <text evidence="1">The sequence shown here is derived from an EMBL/GenBank/DDBJ whole genome shotgun (WGS) entry which is preliminary data.</text>
</comment>
<dbReference type="Proteomes" id="UP001468798">
    <property type="component" value="Unassembled WGS sequence"/>
</dbReference>
<accession>A0ABU9NLT6</accession>
<gene>
    <name evidence="1" type="ORF">WFZ86_05980</name>
</gene>
<evidence type="ECO:0000313" key="1">
    <source>
        <dbReference type="EMBL" id="MEM0576040.1"/>
    </source>
</evidence>
<evidence type="ECO:0000313" key="2">
    <source>
        <dbReference type="Proteomes" id="UP001468798"/>
    </source>
</evidence>
<reference evidence="1 2" key="1">
    <citation type="submission" date="2024-03" db="EMBL/GenBank/DDBJ databases">
        <title>Two novel species of the genus Flavobacterium exhibiting potentially degradation of complex polysaccharides.</title>
        <authorList>
            <person name="Lian X."/>
        </authorList>
    </citation>
    <scope>NUCLEOTIDE SEQUENCE [LARGE SCALE GENOMIC DNA]</scope>
    <source>
        <strain evidence="1 2">N6</strain>
    </source>
</reference>
<name>A0ABU9NLT6_9FLAO</name>
<protein>
    <submittedName>
        <fullName evidence="1">Uncharacterized protein</fullName>
    </submittedName>
</protein>
<proteinExistence type="predicted"/>
<dbReference type="EMBL" id="JBCGDP010000004">
    <property type="protein sequence ID" value="MEM0576040.1"/>
    <property type="molecule type" value="Genomic_DNA"/>
</dbReference>
<keyword evidence="2" id="KW-1185">Reference proteome</keyword>